<reference evidence="2" key="1">
    <citation type="submission" date="2016-06" db="UniProtKB">
        <authorList>
            <consortium name="WormBaseParasite"/>
        </authorList>
    </citation>
    <scope>IDENTIFICATION</scope>
</reference>
<evidence type="ECO:0000256" key="1">
    <source>
        <dbReference type="SAM" id="MobiDB-lite"/>
    </source>
</evidence>
<dbReference type="WBParaSite" id="ECPE_0001227201-mRNA-1">
    <property type="protein sequence ID" value="ECPE_0001227201-mRNA-1"/>
    <property type="gene ID" value="ECPE_0001227201"/>
</dbReference>
<feature type="region of interest" description="Disordered" evidence="1">
    <location>
        <begin position="1"/>
        <end position="83"/>
    </location>
</feature>
<evidence type="ECO:0000313" key="2">
    <source>
        <dbReference type="WBParaSite" id="ECPE_0001227201-mRNA-1"/>
    </source>
</evidence>
<protein>
    <submittedName>
        <fullName evidence="2">Nucleolar protein</fullName>
    </submittedName>
</protein>
<sequence length="350" mass="37892">LLAQSSDEDDDGRLDRVSGAPSVRSKASTKHSHMKDRKPKSLVEELESVAETSGLCKRARKRAQRRTENGDDDNLSDSSSSADRLIAPLGAKRKVRFADNASLASTNRPDTKRWRTGTFNTGARSSDLWLVEANPETGDVLDLSDPRALARHTAIASDAATAKAMTDAFRAAEASNHGTRPKTSTPFPIVNGRIIIDESNKHSTSEPDWSVPVSDEEDEADANSGVAAAGWSHEPAGANTRKSKSIPVHIPGREFASSKARGDMRRPGQPDPYAYITLGAGLGSMTGKGRTNAQERRRLLKAVGIGRQRRKILQNPGSDSARSKSIRRSKKSGKLEIEGGRGIRRKLNLK</sequence>
<proteinExistence type="predicted"/>
<feature type="region of interest" description="Disordered" evidence="1">
    <location>
        <begin position="199"/>
        <end position="244"/>
    </location>
</feature>
<feature type="compositionally biased region" description="Acidic residues" evidence="1">
    <location>
        <begin position="1"/>
        <end position="12"/>
    </location>
</feature>
<accession>A0A183AZ51</accession>
<dbReference type="AlphaFoldDB" id="A0A183AZ51"/>
<name>A0A183AZ51_9TREM</name>
<organism evidence="2">
    <name type="scientific">Echinostoma caproni</name>
    <dbReference type="NCBI Taxonomy" id="27848"/>
    <lineage>
        <taxon>Eukaryota</taxon>
        <taxon>Metazoa</taxon>
        <taxon>Spiralia</taxon>
        <taxon>Lophotrochozoa</taxon>
        <taxon>Platyhelminthes</taxon>
        <taxon>Trematoda</taxon>
        <taxon>Digenea</taxon>
        <taxon>Plagiorchiida</taxon>
        <taxon>Echinostomata</taxon>
        <taxon>Echinostomatoidea</taxon>
        <taxon>Echinostomatidae</taxon>
        <taxon>Echinostoma</taxon>
    </lineage>
</organism>
<feature type="region of interest" description="Disordered" evidence="1">
    <location>
        <begin position="305"/>
        <end position="350"/>
    </location>
</feature>
<feature type="compositionally biased region" description="Basic residues" evidence="1">
    <location>
        <begin position="27"/>
        <end position="40"/>
    </location>
</feature>